<dbReference type="InterPro" id="IPR046357">
    <property type="entry name" value="PPIase_dom_sf"/>
</dbReference>
<feature type="transmembrane region" description="Helical" evidence="12">
    <location>
        <begin position="15"/>
        <end position="37"/>
    </location>
</feature>
<dbReference type="SUPFAM" id="SSF54534">
    <property type="entry name" value="FKBP-like"/>
    <property type="match status" value="1"/>
</dbReference>
<evidence type="ECO:0000256" key="2">
    <source>
        <dbReference type="ARBA" id="ARBA00022475"/>
    </source>
</evidence>
<accession>A0A538T3B3</accession>
<dbReference type="PROSITE" id="PS50198">
    <property type="entry name" value="PPIC_PPIASE_2"/>
    <property type="match status" value="1"/>
</dbReference>
<keyword evidence="2" id="KW-1003">Cell membrane</keyword>
<dbReference type="Proteomes" id="UP000317716">
    <property type="component" value="Unassembled WGS sequence"/>
</dbReference>
<keyword evidence="4 12" id="KW-0812">Transmembrane</keyword>
<comment type="subcellular location">
    <subcellularLocation>
        <location evidence="1">Cell inner membrane</location>
        <topology evidence="1">Single-pass type II membrane protein</topology>
        <orientation evidence="1">Periplasmic side</orientation>
    </subcellularLocation>
</comment>
<protein>
    <recommendedName>
        <fullName evidence="9">Periplasmic chaperone PpiD</fullName>
    </recommendedName>
    <alternativeName>
        <fullName evidence="10">Periplasmic folding chaperone</fullName>
    </alternativeName>
</protein>
<comment type="similarity">
    <text evidence="8">Belongs to the PpiD chaperone family.</text>
</comment>
<dbReference type="PANTHER" id="PTHR47529">
    <property type="entry name" value="PEPTIDYL-PROLYL CIS-TRANS ISOMERASE D"/>
    <property type="match status" value="1"/>
</dbReference>
<evidence type="ECO:0000256" key="10">
    <source>
        <dbReference type="ARBA" id="ARBA00042775"/>
    </source>
</evidence>
<evidence type="ECO:0000256" key="6">
    <source>
        <dbReference type="ARBA" id="ARBA00023136"/>
    </source>
</evidence>
<name>A0A538T3B3_UNCEI</name>
<dbReference type="Pfam" id="PF13624">
    <property type="entry name" value="SurA_N_3"/>
    <property type="match status" value="1"/>
</dbReference>
<dbReference type="GO" id="GO:0003755">
    <property type="term" value="F:peptidyl-prolyl cis-trans isomerase activity"/>
    <property type="evidence" value="ECO:0007669"/>
    <property type="project" value="UniProtKB-KW"/>
</dbReference>
<feature type="domain" description="PpiC" evidence="13">
    <location>
        <begin position="209"/>
        <end position="310"/>
    </location>
</feature>
<evidence type="ECO:0000256" key="3">
    <source>
        <dbReference type="ARBA" id="ARBA00022519"/>
    </source>
</evidence>
<dbReference type="GO" id="GO:0005886">
    <property type="term" value="C:plasma membrane"/>
    <property type="evidence" value="ECO:0007669"/>
    <property type="project" value="UniProtKB-SubCell"/>
</dbReference>
<proteinExistence type="inferred from homology"/>
<dbReference type="Gene3D" id="1.10.4030.10">
    <property type="entry name" value="Porin chaperone SurA, peptide-binding domain"/>
    <property type="match status" value="1"/>
</dbReference>
<evidence type="ECO:0000313" key="15">
    <source>
        <dbReference type="Proteomes" id="UP000317716"/>
    </source>
</evidence>
<evidence type="ECO:0000256" key="12">
    <source>
        <dbReference type="SAM" id="Phobius"/>
    </source>
</evidence>
<dbReference type="InterPro" id="IPR052029">
    <property type="entry name" value="PpiD_chaperone"/>
</dbReference>
<keyword evidence="6 12" id="KW-0472">Membrane</keyword>
<dbReference type="AlphaFoldDB" id="A0A538T3B3"/>
<keyword evidence="3" id="KW-0997">Cell inner membrane</keyword>
<dbReference type="Gene3D" id="3.10.50.40">
    <property type="match status" value="1"/>
</dbReference>
<evidence type="ECO:0000259" key="13">
    <source>
        <dbReference type="PROSITE" id="PS50198"/>
    </source>
</evidence>
<evidence type="ECO:0000256" key="8">
    <source>
        <dbReference type="ARBA" id="ARBA00038408"/>
    </source>
</evidence>
<evidence type="ECO:0000313" key="14">
    <source>
        <dbReference type="EMBL" id="TMQ58115.1"/>
    </source>
</evidence>
<keyword evidence="11" id="KW-0697">Rotamase</keyword>
<dbReference type="InterPro" id="IPR000297">
    <property type="entry name" value="PPIase_PpiC"/>
</dbReference>
<dbReference type="EMBL" id="VBOS01000090">
    <property type="protein sequence ID" value="TMQ58115.1"/>
    <property type="molecule type" value="Genomic_DNA"/>
</dbReference>
<dbReference type="PANTHER" id="PTHR47529:SF1">
    <property type="entry name" value="PERIPLASMIC CHAPERONE PPID"/>
    <property type="match status" value="1"/>
</dbReference>
<evidence type="ECO:0000256" key="1">
    <source>
        <dbReference type="ARBA" id="ARBA00004382"/>
    </source>
</evidence>
<reference evidence="14 15" key="1">
    <citation type="journal article" date="2019" name="Nat. Microbiol.">
        <title>Mediterranean grassland soil C-N compound turnover is dependent on rainfall and depth, and is mediated by genomically divergent microorganisms.</title>
        <authorList>
            <person name="Diamond S."/>
            <person name="Andeer P.F."/>
            <person name="Li Z."/>
            <person name="Crits-Christoph A."/>
            <person name="Burstein D."/>
            <person name="Anantharaman K."/>
            <person name="Lane K.R."/>
            <person name="Thomas B.C."/>
            <person name="Pan C."/>
            <person name="Northen T.R."/>
            <person name="Banfield J.F."/>
        </authorList>
    </citation>
    <scope>NUCLEOTIDE SEQUENCE [LARGE SCALE GENOMIC DNA]</scope>
    <source>
        <strain evidence="14">WS_2</strain>
    </source>
</reference>
<sequence>MLRFLRGATHHTKTIWWVLIFLTVGSFVFGFVFLLGSGIGSGGGARRSGVADASDRDERVVEVQAWRGLVMEKLLADEAKKLGIPVRDKEVVLTLESAPPTQLTSLPVFQTDGKFDPAKYQQALRDPKNNWAPFEEMTRKQLPIRKLQERLTSSIKLSQTELLEAFHDRYDRATAMIVQVPMAPDSSVPAPTDADIERAYQKHKGRFMTEERVQLEVLVAPKQTGEEEKRAARELAQSLVKRARGGEDFAALCKDYSEGPNADKGGAVDRWFQPSEFGPETGAKIAAMKPGDVSDAFQDGTRYVVVKVLEKSPAPPPAPAAIKIAQLVVKVRPNEGTVSEQYAQLKKLRDRASRIGLGRAAAERGLATSRTEWYDQNGSPQALLGIPEAADWGVTARLNDVSQVFVGSDEMGIVQVAARSPAGPVPREELADALRQLARIDARVTKSKPAADAIAAAFGGGRTLEAAAQAAGLTATKLDGLTRERPDPRLSSAPEFVGALFQAGRGKVVGPVRGMNGWYFGRIDQLTPADTSTFASVRSNLTTEILQRRQQSFLMGYLTVVRNKAHVEDHRASLQGE</sequence>
<organism evidence="14 15">
    <name type="scientific">Eiseniibacteriota bacterium</name>
    <dbReference type="NCBI Taxonomy" id="2212470"/>
    <lineage>
        <taxon>Bacteria</taxon>
        <taxon>Candidatus Eiseniibacteriota</taxon>
    </lineage>
</organism>
<keyword evidence="7" id="KW-0143">Chaperone</keyword>
<keyword evidence="11" id="KW-0413">Isomerase</keyword>
<evidence type="ECO:0000256" key="7">
    <source>
        <dbReference type="ARBA" id="ARBA00023186"/>
    </source>
</evidence>
<evidence type="ECO:0000256" key="9">
    <source>
        <dbReference type="ARBA" id="ARBA00040743"/>
    </source>
</evidence>
<dbReference type="InterPro" id="IPR027304">
    <property type="entry name" value="Trigger_fact/SurA_dom_sf"/>
</dbReference>
<evidence type="ECO:0000256" key="11">
    <source>
        <dbReference type="PROSITE-ProRule" id="PRU00278"/>
    </source>
</evidence>
<gene>
    <name evidence="14" type="ORF">E6K72_02935</name>
</gene>
<keyword evidence="5 12" id="KW-1133">Transmembrane helix</keyword>
<dbReference type="Pfam" id="PF13145">
    <property type="entry name" value="Rotamase_2"/>
    <property type="match status" value="2"/>
</dbReference>
<evidence type="ECO:0000256" key="5">
    <source>
        <dbReference type="ARBA" id="ARBA00022989"/>
    </source>
</evidence>
<comment type="caution">
    <text evidence="14">The sequence shown here is derived from an EMBL/GenBank/DDBJ whole genome shotgun (WGS) entry which is preliminary data.</text>
</comment>
<evidence type="ECO:0000256" key="4">
    <source>
        <dbReference type="ARBA" id="ARBA00022692"/>
    </source>
</evidence>
<dbReference type="SUPFAM" id="SSF109998">
    <property type="entry name" value="Triger factor/SurA peptide-binding domain-like"/>
    <property type="match status" value="1"/>
</dbReference>